<protein>
    <submittedName>
        <fullName evidence="1">Uncharacterized protein</fullName>
    </submittedName>
</protein>
<organism evidence="1 2">
    <name type="scientific">Fusarium fujikuroi</name>
    <name type="common">Bakanae and foot rot disease fungus</name>
    <name type="synonym">Gibberella fujikuroi</name>
    <dbReference type="NCBI Taxonomy" id="5127"/>
    <lineage>
        <taxon>Eukaryota</taxon>
        <taxon>Fungi</taxon>
        <taxon>Dikarya</taxon>
        <taxon>Ascomycota</taxon>
        <taxon>Pezizomycotina</taxon>
        <taxon>Sordariomycetes</taxon>
        <taxon>Hypocreomycetidae</taxon>
        <taxon>Hypocreales</taxon>
        <taxon>Nectriaceae</taxon>
        <taxon>Fusarium</taxon>
        <taxon>Fusarium fujikuroi species complex</taxon>
    </lineage>
</organism>
<accession>A0A2H3SK08</accession>
<dbReference type="AlphaFoldDB" id="A0A2H3SK08"/>
<dbReference type="OrthoDB" id="4991380at2759"/>
<gene>
    <name evidence="1" type="ORF">C2S_1977</name>
</gene>
<name>A0A2H3SK08_FUSFU</name>
<reference evidence="1" key="1">
    <citation type="submission" date="2019-05" db="EMBL/GenBank/DDBJ databases">
        <authorList>
            <person name="Piombo E."/>
        </authorList>
    </citation>
    <scope>NUCLEOTIDE SEQUENCE</scope>
    <source>
        <strain evidence="1">C2S</strain>
    </source>
</reference>
<comment type="caution">
    <text evidence="1">The sequence shown here is derived from an EMBL/GenBank/DDBJ whole genome shotgun (WGS) entry which is preliminary data.</text>
</comment>
<evidence type="ECO:0000313" key="2">
    <source>
        <dbReference type="Proteomes" id="UP000760494"/>
    </source>
</evidence>
<proteinExistence type="predicted"/>
<evidence type="ECO:0000313" key="1">
    <source>
        <dbReference type="EMBL" id="VTT76802.1"/>
    </source>
</evidence>
<dbReference type="EMBL" id="CABFJX010000385">
    <property type="protein sequence ID" value="VTT76802.1"/>
    <property type="molecule type" value="Genomic_DNA"/>
</dbReference>
<sequence length="103" mass="12059">MVVERHRIRFGQHVPNDQGYRSYIKDLVEQFIEDDPHNKGLSQCVACVVQNAGHTSRADQRDHCTVDFFDLAEDGGAAFYTTQHVPAMTFRSFINRQRRRRRH</sequence>
<dbReference type="Proteomes" id="UP000760494">
    <property type="component" value="Unassembled WGS sequence"/>
</dbReference>